<dbReference type="Gene3D" id="1.10.10.60">
    <property type="entry name" value="Homeodomain-like"/>
    <property type="match status" value="1"/>
</dbReference>
<gene>
    <name evidence="1" type="ORF">ACAOBT_LOCUS20950</name>
</gene>
<dbReference type="AlphaFoldDB" id="A0A9P0LC73"/>
<sequence length="145" mass="16018">MAAVKDGLMSVRKASLSFQIPRKTLERTPDLAVQVGTQNLSDASDRILENIGDDQVDEPALINEDTDNSSTAIINLAENNIQPEGTCQNLETEVIPISKMLADIPPVPRLRVEAEKRRSRLVASELTCTSNIESCREKFKKRKVG</sequence>
<dbReference type="Proteomes" id="UP001152888">
    <property type="component" value="Unassembled WGS sequence"/>
</dbReference>
<protein>
    <submittedName>
        <fullName evidence="1">Uncharacterized protein</fullName>
    </submittedName>
</protein>
<organism evidence="1 2">
    <name type="scientific">Acanthoscelides obtectus</name>
    <name type="common">Bean weevil</name>
    <name type="synonym">Bruchus obtectus</name>
    <dbReference type="NCBI Taxonomy" id="200917"/>
    <lineage>
        <taxon>Eukaryota</taxon>
        <taxon>Metazoa</taxon>
        <taxon>Ecdysozoa</taxon>
        <taxon>Arthropoda</taxon>
        <taxon>Hexapoda</taxon>
        <taxon>Insecta</taxon>
        <taxon>Pterygota</taxon>
        <taxon>Neoptera</taxon>
        <taxon>Endopterygota</taxon>
        <taxon>Coleoptera</taxon>
        <taxon>Polyphaga</taxon>
        <taxon>Cucujiformia</taxon>
        <taxon>Chrysomeloidea</taxon>
        <taxon>Chrysomelidae</taxon>
        <taxon>Bruchinae</taxon>
        <taxon>Bruchini</taxon>
        <taxon>Acanthoscelides</taxon>
    </lineage>
</organism>
<evidence type="ECO:0000313" key="1">
    <source>
        <dbReference type="EMBL" id="CAH1992571.1"/>
    </source>
</evidence>
<accession>A0A9P0LC73</accession>
<keyword evidence="2" id="KW-1185">Reference proteome</keyword>
<dbReference type="EMBL" id="CAKOFQ010007148">
    <property type="protein sequence ID" value="CAH1992571.1"/>
    <property type="molecule type" value="Genomic_DNA"/>
</dbReference>
<comment type="caution">
    <text evidence="1">The sequence shown here is derived from an EMBL/GenBank/DDBJ whole genome shotgun (WGS) entry which is preliminary data.</text>
</comment>
<evidence type="ECO:0000313" key="2">
    <source>
        <dbReference type="Proteomes" id="UP001152888"/>
    </source>
</evidence>
<proteinExistence type="predicted"/>
<reference evidence="1" key="1">
    <citation type="submission" date="2022-03" db="EMBL/GenBank/DDBJ databases">
        <authorList>
            <person name="Sayadi A."/>
        </authorList>
    </citation>
    <scope>NUCLEOTIDE SEQUENCE</scope>
</reference>
<name>A0A9P0LC73_ACAOB</name>